<dbReference type="EMBL" id="QGNW01001128">
    <property type="protein sequence ID" value="RVW54459.1"/>
    <property type="molecule type" value="Genomic_DNA"/>
</dbReference>
<comment type="caution">
    <text evidence="2">The sequence shown here is derived from an EMBL/GenBank/DDBJ whole genome shotgun (WGS) entry which is preliminary data.</text>
</comment>
<dbReference type="Proteomes" id="UP000288805">
    <property type="component" value="Unassembled WGS sequence"/>
</dbReference>
<dbReference type="SUPFAM" id="SSF56672">
    <property type="entry name" value="DNA/RNA polymerases"/>
    <property type="match status" value="1"/>
</dbReference>
<dbReference type="InterPro" id="IPR013103">
    <property type="entry name" value="RVT_2"/>
</dbReference>
<dbReference type="InterPro" id="IPR012337">
    <property type="entry name" value="RNaseH-like_sf"/>
</dbReference>
<dbReference type="Pfam" id="PF07727">
    <property type="entry name" value="RVT_2"/>
    <property type="match status" value="1"/>
</dbReference>
<dbReference type="CDD" id="cd09272">
    <property type="entry name" value="RNase_HI_RT_Ty1"/>
    <property type="match status" value="1"/>
</dbReference>
<dbReference type="PANTHER" id="PTHR11439">
    <property type="entry name" value="GAG-POL-RELATED RETROTRANSPOSON"/>
    <property type="match status" value="1"/>
</dbReference>
<protein>
    <submittedName>
        <fullName evidence="2">Retrovirus-related Pol polyprotein from transposon TNT 1-94</fullName>
    </submittedName>
</protein>
<feature type="domain" description="Integrase catalytic" evidence="1">
    <location>
        <begin position="107"/>
        <end position="204"/>
    </location>
</feature>
<accession>A0A438F380</accession>
<reference evidence="2 3" key="1">
    <citation type="journal article" date="2018" name="PLoS Genet.">
        <title>Population sequencing reveals clonal diversity and ancestral inbreeding in the grapevine cultivar Chardonnay.</title>
        <authorList>
            <person name="Roach M.J."/>
            <person name="Johnson D.L."/>
            <person name="Bohlmann J."/>
            <person name="van Vuuren H.J."/>
            <person name="Jones S.J."/>
            <person name="Pretorius I.S."/>
            <person name="Schmidt S.A."/>
            <person name="Borneman A.R."/>
        </authorList>
    </citation>
    <scope>NUCLEOTIDE SEQUENCE [LARGE SCALE GENOMIC DNA]</scope>
    <source>
        <strain evidence="3">cv. Chardonnay</strain>
        <tissue evidence="2">Leaf</tissue>
    </source>
</reference>
<name>A0A438F380_VITVI</name>
<organism evidence="2 3">
    <name type="scientific">Vitis vinifera</name>
    <name type="common">Grape</name>
    <dbReference type="NCBI Taxonomy" id="29760"/>
    <lineage>
        <taxon>Eukaryota</taxon>
        <taxon>Viridiplantae</taxon>
        <taxon>Streptophyta</taxon>
        <taxon>Embryophyta</taxon>
        <taxon>Tracheophyta</taxon>
        <taxon>Spermatophyta</taxon>
        <taxon>Magnoliopsida</taxon>
        <taxon>eudicotyledons</taxon>
        <taxon>Gunneridae</taxon>
        <taxon>Pentapetalae</taxon>
        <taxon>rosids</taxon>
        <taxon>Vitales</taxon>
        <taxon>Vitaceae</taxon>
        <taxon>Viteae</taxon>
        <taxon>Vitis</taxon>
    </lineage>
</organism>
<dbReference type="InterPro" id="IPR036397">
    <property type="entry name" value="RNaseH_sf"/>
</dbReference>
<dbReference type="GO" id="GO:0015074">
    <property type="term" value="P:DNA integration"/>
    <property type="evidence" value="ECO:0007669"/>
    <property type="project" value="InterPro"/>
</dbReference>
<dbReference type="GO" id="GO:0003676">
    <property type="term" value="F:nucleic acid binding"/>
    <property type="evidence" value="ECO:0007669"/>
    <property type="project" value="InterPro"/>
</dbReference>
<evidence type="ECO:0000313" key="3">
    <source>
        <dbReference type="Proteomes" id="UP000288805"/>
    </source>
</evidence>
<evidence type="ECO:0000313" key="2">
    <source>
        <dbReference type="EMBL" id="RVW54459.1"/>
    </source>
</evidence>
<gene>
    <name evidence="2" type="primary">POLX_4080</name>
    <name evidence="2" type="ORF">CK203_068384</name>
</gene>
<dbReference type="AlphaFoldDB" id="A0A438F380"/>
<sequence>MRNRGFEPWTFRSCLGYQHFVINDNNRDQRKKDSKKTSTATVAKIKTKANVAEKASALVVATNYGVVPSLDYNILSVSQITTALSCIVIFWPEFCVIKDIKYNAKVRVLRSDNGGEYQSSDLQKYLEGHDIIHQTTCSNTSQQNGVAERKNRHLLEVVRASLITAKTPISYWGEAITSAAYLINRIPSSLINFQTPFQALTNVVVAPTVPNLPPRVFGCVAFVHLHKHQRTKLTSHALQYSMYFSSESELQGEYHKEIQTLDYDYHISEEDESGQSELVNQEAGELDMSGQQFGSEDVFIEIPNQSSSVEGVLNLEPDPFMKQLPHRHNRGIPKPTYEPELSTKVKYPMSNYVSNHRLFESNKSFVNQLSTVVIPNSVQEALADSRWKAAMNEEMKSLQKNETWELVECPSGKKPVGCHWIYTVKYKADGSIERFKARLVAKGYTQTYGIDYTETFAPVAKINTVRVLLSLATNLDWPLQQFDVKNAFLHGELSEEVYMDLPLGCMVLEKQCQKVCKLKKSLYGLKQSLRVWFGRFTKSMRAFGYRQSNSDHTLFLKKQHGKIMALIVYVDDMVVTGNDPEERKALQNYLFREFEMKDLDLLQETGMSGCQPVNTPIEEGLKLCVEPNQVSTDKGRYQRLVGRLMYLAHTRPDFAYALSVVSQYMHNLGEQHMNAVMRILRRSTSGYFTFVGGNLVTWKSKKQNVVARSSAEAEFRGMTLGLCEALWLRLLLQDLGYLSRQPIRLFCDNKAACDIAHNPVQHDHTKHVEVDRFFIKEKLDDKIVELLKIRLEDQLTDILTKLLQILPPGNSKAERVPTPTAEAADGDKNFMTLASAVSELSYLDDATFADLYQ</sequence>
<dbReference type="PROSITE" id="PS50994">
    <property type="entry name" value="INTEGRASE"/>
    <property type="match status" value="1"/>
</dbReference>
<dbReference type="PANTHER" id="PTHR11439:SF463">
    <property type="entry name" value="REVERSE TRANSCRIPTASE TY1_COPIA-TYPE DOMAIN-CONTAINING PROTEIN"/>
    <property type="match status" value="1"/>
</dbReference>
<evidence type="ECO:0000259" key="1">
    <source>
        <dbReference type="PROSITE" id="PS50994"/>
    </source>
</evidence>
<dbReference type="SUPFAM" id="SSF53098">
    <property type="entry name" value="Ribonuclease H-like"/>
    <property type="match status" value="1"/>
</dbReference>
<dbReference type="Gene3D" id="3.30.420.10">
    <property type="entry name" value="Ribonuclease H-like superfamily/Ribonuclease H"/>
    <property type="match status" value="1"/>
</dbReference>
<dbReference type="InterPro" id="IPR001584">
    <property type="entry name" value="Integrase_cat-core"/>
</dbReference>
<proteinExistence type="predicted"/>
<dbReference type="InterPro" id="IPR043502">
    <property type="entry name" value="DNA/RNA_pol_sf"/>
</dbReference>